<dbReference type="CDD" id="cd00158">
    <property type="entry name" value="RHOD"/>
    <property type="match status" value="1"/>
</dbReference>
<accession>A0A940WSM3</accession>
<dbReference type="PANTHER" id="PTHR43031">
    <property type="entry name" value="FAD-DEPENDENT OXIDOREDUCTASE"/>
    <property type="match status" value="1"/>
</dbReference>
<dbReference type="Pfam" id="PF00581">
    <property type="entry name" value="Rhodanese"/>
    <property type="match status" value="1"/>
</dbReference>
<sequence>MTMPEITAEAVPQDAYLLDVREIEEWQAGHAPAATHIPLGDLQRRVDELPADRTVYVLCRVGGRSAHATAWLNHIGREAVNVDGGMQSWAAVGRPVISETGEAPFIA</sequence>
<organism evidence="2 3">
    <name type="scientific">Microbispora oryzae</name>
    <dbReference type="NCBI Taxonomy" id="2806554"/>
    <lineage>
        <taxon>Bacteria</taxon>
        <taxon>Bacillati</taxon>
        <taxon>Actinomycetota</taxon>
        <taxon>Actinomycetes</taxon>
        <taxon>Streptosporangiales</taxon>
        <taxon>Streptosporangiaceae</taxon>
        <taxon>Microbispora</taxon>
    </lineage>
</organism>
<feature type="domain" description="Rhodanese" evidence="1">
    <location>
        <begin position="11"/>
        <end position="98"/>
    </location>
</feature>
<dbReference type="InterPro" id="IPR050229">
    <property type="entry name" value="GlpE_sulfurtransferase"/>
</dbReference>
<dbReference type="PANTHER" id="PTHR43031:SF1">
    <property type="entry name" value="PYRIDINE NUCLEOTIDE-DISULPHIDE OXIDOREDUCTASE"/>
    <property type="match status" value="1"/>
</dbReference>
<comment type="caution">
    <text evidence="2">The sequence shown here is derived from an EMBL/GenBank/DDBJ whole genome shotgun (WGS) entry which is preliminary data.</text>
</comment>
<reference evidence="2" key="1">
    <citation type="submission" date="2021-02" db="EMBL/GenBank/DDBJ databases">
        <title>Draft genome sequence of Microbispora sp. RL4-1S isolated from rice leaves in Thailand.</title>
        <authorList>
            <person name="Muangham S."/>
            <person name="Duangmal K."/>
        </authorList>
    </citation>
    <scope>NUCLEOTIDE SEQUENCE</scope>
    <source>
        <strain evidence="2">RL4-1S</strain>
    </source>
</reference>
<dbReference type="PROSITE" id="PS50206">
    <property type="entry name" value="RHODANESE_3"/>
    <property type="match status" value="1"/>
</dbReference>
<proteinExistence type="predicted"/>
<dbReference type="Gene3D" id="3.40.250.10">
    <property type="entry name" value="Rhodanese-like domain"/>
    <property type="match status" value="1"/>
</dbReference>
<dbReference type="InterPro" id="IPR036873">
    <property type="entry name" value="Rhodanese-like_dom_sf"/>
</dbReference>
<gene>
    <name evidence="2" type="ORF">JOL79_21020</name>
</gene>
<evidence type="ECO:0000313" key="2">
    <source>
        <dbReference type="EMBL" id="MBP2706296.1"/>
    </source>
</evidence>
<dbReference type="SUPFAM" id="SSF52821">
    <property type="entry name" value="Rhodanese/Cell cycle control phosphatase"/>
    <property type="match status" value="1"/>
</dbReference>
<dbReference type="SMART" id="SM00450">
    <property type="entry name" value="RHOD"/>
    <property type="match status" value="1"/>
</dbReference>
<evidence type="ECO:0000313" key="3">
    <source>
        <dbReference type="Proteomes" id="UP000674234"/>
    </source>
</evidence>
<dbReference type="InterPro" id="IPR001763">
    <property type="entry name" value="Rhodanese-like_dom"/>
</dbReference>
<evidence type="ECO:0000259" key="1">
    <source>
        <dbReference type="PROSITE" id="PS50206"/>
    </source>
</evidence>
<dbReference type="RefSeq" id="WP_210157568.1">
    <property type="nucleotide sequence ID" value="NZ_JAFCNB010000011.1"/>
</dbReference>
<dbReference type="Proteomes" id="UP000674234">
    <property type="component" value="Unassembled WGS sequence"/>
</dbReference>
<keyword evidence="3" id="KW-1185">Reference proteome</keyword>
<dbReference type="AlphaFoldDB" id="A0A940WSM3"/>
<dbReference type="EMBL" id="JAFCNB010000011">
    <property type="protein sequence ID" value="MBP2706296.1"/>
    <property type="molecule type" value="Genomic_DNA"/>
</dbReference>
<protein>
    <submittedName>
        <fullName evidence="2">Rhodanese-like domain-containing protein</fullName>
    </submittedName>
</protein>
<name>A0A940WSM3_9ACTN</name>